<dbReference type="EMBL" id="RCMV01001039">
    <property type="protein sequence ID" value="KAG3210803.1"/>
    <property type="molecule type" value="Genomic_DNA"/>
</dbReference>
<evidence type="ECO:0000313" key="3">
    <source>
        <dbReference type="EMBL" id="KAG2891955.1"/>
    </source>
</evidence>
<dbReference type="EMBL" id="RCMI01001037">
    <property type="protein sequence ID" value="KAG2891955.1"/>
    <property type="molecule type" value="Genomic_DNA"/>
</dbReference>
<dbReference type="Proteomes" id="UP000697107">
    <property type="component" value="Unassembled WGS sequence"/>
</dbReference>
<dbReference type="AlphaFoldDB" id="A0A8T0YGB3"/>
<proteinExistence type="predicted"/>
<evidence type="ECO:0000313" key="4">
    <source>
        <dbReference type="EMBL" id="KAG2966412.1"/>
    </source>
</evidence>
<feature type="region of interest" description="Disordered" evidence="1">
    <location>
        <begin position="164"/>
        <end position="212"/>
    </location>
</feature>
<dbReference type="EMBL" id="RCMG01001009">
    <property type="protein sequence ID" value="KAG2839196.1"/>
    <property type="molecule type" value="Genomic_DNA"/>
</dbReference>
<comment type="caution">
    <text evidence="2">The sequence shown here is derived from an EMBL/GenBank/DDBJ whole genome shotgun (WGS) entry which is preliminary data.</text>
</comment>
<organism evidence="2 6">
    <name type="scientific">Phytophthora cactorum</name>
    <dbReference type="NCBI Taxonomy" id="29920"/>
    <lineage>
        <taxon>Eukaryota</taxon>
        <taxon>Sar</taxon>
        <taxon>Stramenopiles</taxon>
        <taxon>Oomycota</taxon>
        <taxon>Peronosporomycetes</taxon>
        <taxon>Peronosporales</taxon>
        <taxon>Peronosporaceae</taxon>
        <taxon>Phytophthora</taxon>
    </lineage>
</organism>
<feature type="compositionally biased region" description="Polar residues" evidence="1">
    <location>
        <begin position="14"/>
        <end position="27"/>
    </location>
</feature>
<gene>
    <name evidence="2" type="ORF">PC113_g19518</name>
    <name evidence="3" type="ORF">PC115_g19023</name>
    <name evidence="4" type="ORF">PC118_g19201</name>
    <name evidence="5" type="ORF">PC129_g18207</name>
</gene>
<feature type="compositionally biased region" description="Acidic residues" evidence="1">
    <location>
        <begin position="64"/>
        <end position="77"/>
    </location>
</feature>
<dbReference type="VEuPathDB" id="FungiDB:PC110_g3779"/>
<protein>
    <submittedName>
        <fullName evidence="2">Uncharacterized protein</fullName>
    </submittedName>
</protein>
<reference evidence="2" key="1">
    <citation type="submission" date="2018-10" db="EMBL/GenBank/DDBJ databases">
        <title>Effector identification in a new, highly contiguous assembly of the strawberry crown rot pathogen Phytophthora cactorum.</title>
        <authorList>
            <person name="Armitage A.D."/>
            <person name="Nellist C.F."/>
            <person name="Bates H."/>
            <person name="Vickerstaff R.J."/>
            <person name="Harrison R.J."/>
        </authorList>
    </citation>
    <scope>NUCLEOTIDE SEQUENCE</scope>
    <source>
        <strain evidence="2">15-7</strain>
        <strain evidence="3">4032</strain>
        <strain evidence="4">P415</strain>
        <strain evidence="5">P421</strain>
    </source>
</reference>
<name>A0A8T0YGB3_9STRA</name>
<accession>A0A8T0YGB3</accession>
<feature type="region of interest" description="Disordered" evidence="1">
    <location>
        <begin position="1"/>
        <end position="88"/>
    </location>
</feature>
<dbReference type="Proteomes" id="UP000774804">
    <property type="component" value="Unassembled WGS sequence"/>
</dbReference>
<dbReference type="Proteomes" id="UP000735874">
    <property type="component" value="Unassembled WGS sequence"/>
</dbReference>
<dbReference type="EMBL" id="RCML01001019">
    <property type="protein sequence ID" value="KAG2966412.1"/>
    <property type="molecule type" value="Genomic_DNA"/>
</dbReference>
<dbReference type="Proteomes" id="UP000760860">
    <property type="component" value="Unassembled WGS sequence"/>
</dbReference>
<evidence type="ECO:0000313" key="5">
    <source>
        <dbReference type="EMBL" id="KAG3210803.1"/>
    </source>
</evidence>
<evidence type="ECO:0000313" key="2">
    <source>
        <dbReference type="EMBL" id="KAG2839196.1"/>
    </source>
</evidence>
<evidence type="ECO:0000313" key="6">
    <source>
        <dbReference type="Proteomes" id="UP000735874"/>
    </source>
</evidence>
<sequence length="212" mass="23209">MRRPSHYRAPLQRSPGSRSNGNAQSPTAVAPAASLAQQEAPSDAVTTEMSVGRLTSEVVVREYSEEEDNSADEDNSPESDVPTAEKVPTMKSVAAVMSDYTEVLPPSSLKAEKIHQMHFTIRPYVPDAYKDDIIYAKPTPQQGDAAKATKQARRAHRATMAITAKENHERRRLEAAADDRNSKSYTKARTETGKTPACAKKRKANELESAVV</sequence>
<feature type="compositionally biased region" description="Polar residues" evidence="1">
    <location>
        <begin position="35"/>
        <end position="49"/>
    </location>
</feature>
<evidence type="ECO:0000256" key="1">
    <source>
        <dbReference type="SAM" id="MobiDB-lite"/>
    </source>
</evidence>
<feature type="compositionally biased region" description="Basic and acidic residues" evidence="1">
    <location>
        <begin position="165"/>
        <end position="192"/>
    </location>
</feature>